<dbReference type="PROSITE" id="PS00125">
    <property type="entry name" value="SER_THR_PHOSPHATASE"/>
    <property type="match status" value="1"/>
</dbReference>
<feature type="compositionally biased region" description="Low complexity" evidence="6">
    <location>
        <begin position="559"/>
        <end position="574"/>
    </location>
</feature>
<feature type="compositionally biased region" description="Polar residues" evidence="6">
    <location>
        <begin position="409"/>
        <end position="418"/>
    </location>
</feature>
<reference evidence="8 9" key="1">
    <citation type="submission" date="2019-09" db="EMBL/GenBank/DDBJ databases">
        <title>The hologenome of the rock-dwelling lichen Lasallia pustulata.</title>
        <authorList>
            <person name="Greshake Tzovaras B."/>
            <person name="Segers F."/>
            <person name="Bicker A."/>
            <person name="Dal Grande F."/>
            <person name="Otte J."/>
            <person name="Hankeln T."/>
            <person name="Schmitt I."/>
            <person name="Ebersberger I."/>
        </authorList>
    </citation>
    <scope>NUCLEOTIDE SEQUENCE [LARGE SCALE GENOMIC DNA]</scope>
    <source>
        <strain evidence="8">A1-1</strain>
    </source>
</reference>
<feature type="compositionally biased region" description="Polar residues" evidence="6">
    <location>
        <begin position="279"/>
        <end position="289"/>
    </location>
</feature>
<accession>A0A5M8PBV1</accession>
<evidence type="ECO:0000256" key="1">
    <source>
        <dbReference type="ARBA" id="ARBA00022723"/>
    </source>
</evidence>
<protein>
    <recommendedName>
        <fullName evidence="5">Serine/threonine-protein phosphatase</fullName>
        <ecNumber evidence="5">3.1.3.16</ecNumber>
    </recommendedName>
</protein>
<keyword evidence="1" id="KW-0479">Metal-binding</keyword>
<feature type="compositionally biased region" description="Acidic residues" evidence="6">
    <location>
        <begin position="340"/>
        <end position="359"/>
    </location>
</feature>
<gene>
    <name evidence="8" type="ORF">FRX48_09438</name>
</gene>
<dbReference type="InterPro" id="IPR006186">
    <property type="entry name" value="Ser/Thr-sp_prot-phosphatase"/>
</dbReference>
<feature type="compositionally biased region" description="Low complexity" evidence="6">
    <location>
        <begin position="18"/>
        <end position="37"/>
    </location>
</feature>
<evidence type="ECO:0000256" key="2">
    <source>
        <dbReference type="ARBA" id="ARBA00022801"/>
    </source>
</evidence>
<evidence type="ECO:0000256" key="4">
    <source>
        <dbReference type="ARBA" id="ARBA00048336"/>
    </source>
</evidence>
<dbReference type="Pfam" id="PF00149">
    <property type="entry name" value="Metallophos"/>
    <property type="match status" value="1"/>
</dbReference>
<dbReference type="SUPFAM" id="SSF56300">
    <property type="entry name" value="Metallo-dependent phosphatases"/>
    <property type="match status" value="1"/>
</dbReference>
<dbReference type="InterPro" id="IPR004843">
    <property type="entry name" value="Calcineurin-like_PHP"/>
</dbReference>
<dbReference type="InterPro" id="IPR029052">
    <property type="entry name" value="Metallo-depent_PP-like"/>
</dbReference>
<evidence type="ECO:0000256" key="5">
    <source>
        <dbReference type="RuleBase" id="RU004273"/>
    </source>
</evidence>
<dbReference type="OrthoDB" id="1930084at2759"/>
<organism evidence="8 9">
    <name type="scientific">Lasallia pustulata</name>
    <dbReference type="NCBI Taxonomy" id="136370"/>
    <lineage>
        <taxon>Eukaryota</taxon>
        <taxon>Fungi</taxon>
        <taxon>Dikarya</taxon>
        <taxon>Ascomycota</taxon>
        <taxon>Pezizomycotina</taxon>
        <taxon>Lecanoromycetes</taxon>
        <taxon>OSLEUM clade</taxon>
        <taxon>Umbilicariomycetidae</taxon>
        <taxon>Umbilicariales</taxon>
        <taxon>Umbilicariaceae</taxon>
        <taxon>Lasallia</taxon>
    </lineage>
</organism>
<evidence type="ECO:0000256" key="3">
    <source>
        <dbReference type="ARBA" id="ARBA00023211"/>
    </source>
</evidence>
<evidence type="ECO:0000256" key="6">
    <source>
        <dbReference type="SAM" id="MobiDB-lite"/>
    </source>
</evidence>
<dbReference type="EMBL" id="VXIT01000023">
    <property type="protein sequence ID" value="KAA6406715.1"/>
    <property type="molecule type" value="Genomic_DNA"/>
</dbReference>
<evidence type="ECO:0000313" key="9">
    <source>
        <dbReference type="Proteomes" id="UP000324767"/>
    </source>
</evidence>
<dbReference type="Gene3D" id="3.60.21.10">
    <property type="match status" value="2"/>
</dbReference>
<evidence type="ECO:0000313" key="8">
    <source>
        <dbReference type="EMBL" id="KAA6406715.1"/>
    </source>
</evidence>
<comment type="caution">
    <text evidence="8">The sequence shown here is derived from an EMBL/GenBank/DDBJ whole genome shotgun (WGS) entry which is preliminary data.</text>
</comment>
<dbReference type="PANTHER" id="PTHR45619">
    <property type="entry name" value="SERINE/THREONINE-PROTEIN PHOSPHATASE PP2A-RELATED"/>
    <property type="match status" value="1"/>
</dbReference>
<feature type="region of interest" description="Disordered" evidence="6">
    <location>
        <begin position="534"/>
        <end position="602"/>
    </location>
</feature>
<dbReference type="GO" id="GO:0004722">
    <property type="term" value="F:protein serine/threonine phosphatase activity"/>
    <property type="evidence" value="ECO:0007669"/>
    <property type="project" value="UniProtKB-EC"/>
</dbReference>
<dbReference type="InterPro" id="IPR047129">
    <property type="entry name" value="PPA2-like"/>
</dbReference>
<evidence type="ECO:0000259" key="7">
    <source>
        <dbReference type="PROSITE" id="PS00125"/>
    </source>
</evidence>
<feature type="compositionally biased region" description="Basic and acidic residues" evidence="6">
    <location>
        <begin position="247"/>
        <end position="269"/>
    </location>
</feature>
<feature type="region of interest" description="Disordered" evidence="6">
    <location>
        <begin position="16"/>
        <end position="53"/>
    </location>
</feature>
<feature type="compositionally biased region" description="Basic and acidic residues" evidence="6">
    <location>
        <begin position="292"/>
        <end position="313"/>
    </location>
</feature>
<dbReference type="PRINTS" id="PR00114">
    <property type="entry name" value="STPHPHTASE"/>
</dbReference>
<feature type="compositionally biased region" description="Acidic residues" evidence="6">
    <location>
        <begin position="314"/>
        <end position="330"/>
    </location>
</feature>
<dbReference type="AlphaFoldDB" id="A0A5M8PBV1"/>
<feature type="domain" description="Serine/threonine specific protein phosphatases" evidence="7">
    <location>
        <begin position="645"/>
        <end position="650"/>
    </location>
</feature>
<dbReference type="Proteomes" id="UP000324767">
    <property type="component" value="Unassembled WGS sequence"/>
</dbReference>
<sequence length="843" mass="93553">MSDLDLDLQTIRALLRNSQADPEAAPEAAQPESSTAPDQSEVENIPEKPALSLRRRRLSRLVLPTADPPKTDTSATDNLFTLSPTVYVPPPSPIQASASGESSLTLQPTVYEGSSITLSPTCYQAPPRSEFGPLRAINRNQHPPLHEKASRQSLYNPAADRVPGTHLKPSPVILNKDGKRTEPPWKSPNFPDLTCGHKTVIPQAFFEQEERLIKRLETAKAQEQSGKEPETVSKRLSTIEEKEENLEEKGEAFEGREDASKAEKERAEDQIEIFDAQEETSIQPLTSTEAAEEGKSPEEKLDSPEEGDEKPSPEEEEENESPEEEEEKESPEEKGKEKEESSEEEEEEDEGSSEEEEDEPSPKDGGEDLSPQEEEGPSPPKEEERKPSEKEDGSREEKYTSPAQKEGTQEQVESSGVHEQTLEDHPITSGTSENMPGGTKIPQPGPAKLGKNSDLDQWLECAKKCQYLPEAIMKKLCEMVKELLMEESNVQPVSTPVTICGDIHGQFYDLLELFRVGGGMPDDTQIDAPTVATRIITSDDIEPPTEITDPKLKRKMKKSLSSSSSGDSSNLSSELSDDDDDEEGRGRSRGIEAELGMKKGNQEGLPGSQNYIFLGDFVDRGYFSLETFTLLMCLKAKFPDRITLVRGNHESRQITQVYGFYEECQQKYGNASVWKACCQVFDFLILAAVIDGKVLCVHGGLSPEIRTLDQIRVVARAQEIPHEGAFCDLVWSDPEEVETWAVSPRGAGWLFGDKVASEFNHVNGLQLIARAHQLVNEGFKWHFRDKSVVTVWSAPNYCYRCGNIASIMNLGEDLNPKFTIFSAVPDDQRAVPGATGRRADYFL</sequence>
<dbReference type="SMART" id="SM00156">
    <property type="entry name" value="PP2Ac"/>
    <property type="match status" value="1"/>
</dbReference>
<feature type="compositionally biased region" description="Basic and acidic residues" evidence="6">
    <location>
        <begin position="584"/>
        <end position="601"/>
    </location>
</feature>
<feature type="region of interest" description="Disordered" evidence="6">
    <location>
        <begin position="161"/>
        <end position="191"/>
    </location>
</feature>
<dbReference type="GO" id="GO:0046872">
    <property type="term" value="F:metal ion binding"/>
    <property type="evidence" value="ECO:0007669"/>
    <property type="project" value="UniProtKB-KW"/>
</dbReference>
<comment type="catalytic activity">
    <reaction evidence="4 5">
        <text>O-phospho-L-threonyl-[protein] + H2O = L-threonyl-[protein] + phosphate</text>
        <dbReference type="Rhea" id="RHEA:47004"/>
        <dbReference type="Rhea" id="RHEA-COMP:11060"/>
        <dbReference type="Rhea" id="RHEA-COMP:11605"/>
        <dbReference type="ChEBI" id="CHEBI:15377"/>
        <dbReference type="ChEBI" id="CHEBI:30013"/>
        <dbReference type="ChEBI" id="CHEBI:43474"/>
        <dbReference type="ChEBI" id="CHEBI:61977"/>
        <dbReference type="EC" id="3.1.3.16"/>
    </reaction>
</comment>
<keyword evidence="2 5" id="KW-0378">Hydrolase</keyword>
<feature type="compositionally biased region" description="Basic and acidic residues" evidence="6">
    <location>
        <begin position="218"/>
        <end position="240"/>
    </location>
</feature>
<feature type="region of interest" description="Disordered" evidence="6">
    <location>
        <begin position="218"/>
        <end position="451"/>
    </location>
</feature>
<comment type="similarity">
    <text evidence="5">Belongs to the PPP phosphatase family.</text>
</comment>
<name>A0A5M8PBV1_9LECA</name>
<proteinExistence type="inferred from homology"/>
<feature type="compositionally biased region" description="Basic and acidic residues" evidence="6">
    <location>
        <begin position="380"/>
        <end position="399"/>
    </location>
</feature>
<keyword evidence="3" id="KW-0464">Manganese</keyword>
<dbReference type="CDD" id="cd07415">
    <property type="entry name" value="MPP_PP2A_PP4_PP6"/>
    <property type="match status" value="1"/>
</dbReference>
<dbReference type="EC" id="3.1.3.16" evidence="5"/>